<dbReference type="InterPro" id="IPR036964">
    <property type="entry name" value="RASGEF_cat_dom_sf"/>
</dbReference>
<dbReference type="InterPro" id="IPR001895">
    <property type="entry name" value="RASGEF_cat_dom"/>
</dbReference>
<evidence type="ECO:0000256" key="5">
    <source>
        <dbReference type="ARBA" id="ARBA00023136"/>
    </source>
</evidence>
<dbReference type="InterPro" id="IPR003961">
    <property type="entry name" value="FN3_dom"/>
</dbReference>
<feature type="non-terminal residue" evidence="13">
    <location>
        <position position="1"/>
    </location>
</feature>
<dbReference type="Proteomes" id="UP000018936">
    <property type="component" value="Unassembled WGS sequence"/>
</dbReference>
<keyword evidence="9" id="KW-0344">Guanine-nucleotide releasing factor</keyword>
<proteinExistence type="predicted"/>
<feature type="region of interest" description="Disordered" evidence="10">
    <location>
        <begin position="143"/>
        <end position="190"/>
    </location>
</feature>
<dbReference type="GO" id="GO:0005085">
    <property type="term" value="F:guanyl-nucleotide exchange factor activity"/>
    <property type="evidence" value="ECO:0007669"/>
    <property type="project" value="UniProtKB-KW"/>
</dbReference>
<keyword evidence="3" id="KW-0732">Signal</keyword>
<comment type="caution">
    <text evidence="13">The sequence shown here is derived from an EMBL/GenBank/DDBJ whole genome shotgun (WGS) entry which is preliminary data.</text>
</comment>
<dbReference type="GO" id="GO:0004896">
    <property type="term" value="F:cytokine receptor activity"/>
    <property type="evidence" value="ECO:0007669"/>
    <property type="project" value="TreeGrafter"/>
</dbReference>
<dbReference type="InterPro" id="IPR015152">
    <property type="entry name" value="Growth/epo_recpt_lig-bind"/>
</dbReference>
<evidence type="ECO:0000256" key="9">
    <source>
        <dbReference type="PROSITE-ProRule" id="PRU00168"/>
    </source>
</evidence>
<keyword evidence="14" id="KW-1185">Reference proteome</keyword>
<comment type="subcellular location">
    <subcellularLocation>
        <location evidence="1">Membrane</location>
        <topology evidence="1">Single-pass type I membrane protein</topology>
    </subcellularLocation>
</comment>
<keyword evidence="7 13" id="KW-0675">Receptor</keyword>
<dbReference type="PROSITE" id="PS50009">
    <property type="entry name" value="RASGEF_CAT"/>
    <property type="match status" value="1"/>
</dbReference>
<organism evidence="13 14">
    <name type="scientific">Ophiophagus hannah</name>
    <name type="common">King cobra</name>
    <name type="synonym">Naja hannah</name>
    <dbReference type="NCBI Taxonomy" id="8665"/>
    <lineage>
        <taxon>Eukaryota</taxon>
        <taxon>Metazoa</taxon>
        <taxon>Chordata</taxon>
        <taxon>Craniata</taxon>
        <taxon>Vertebrata</taxon>
        <taxon>Euteleostomi</taxon>
        <taxon>Lepidosauria</taxon>
        <taxon>Squamata</taxon>
        <taxon>Bifurcata</taxon>
        <taxon>Unidentata</taxon>
        <taxon>Episquamata</taxon>
        <taxon>Toxicofera</taxon>
        <taxon>Serpentes</taxon>
        <taxon>Colubroidea</taxon>
        <taxon>Elapidae</taxon>
        <taxon>Elapinae</taxon>
        <taxon>Ophiophagus</taxon>
    </lineage>
</organism>
<dbReference type="SUPFAM" id="SSF49265">
    <property type="entry name" value="Fibronectin type III"/>
    <property type="match status" value="2"/>
</dbReference>
<dbReference type="PANTHER" id="PTHR23037:SF28">
    <property type="entry name" value="ERYTHROPOIETIN RECEPTOR"/>
    <property type="match status" value="1"/>
</dbReference>
<dbReference type="Pfam" id="PF00617">
    <property type="entry name" value="RasGEF"/>
    <property type="match status" value="1"/>
</dbReference>
<evidence type="ECO:0000259" key="12">
    <source>
        <dbReference type="PROSITE" id="PS50853"/>
    </source>
</evidence>
<evidence type="ECO:0000256" key="7">
    <source>
        <dbReference type="ARBA" id="ARBA00023170"/>
    </source>
</evidence>
<dbReference type="InterPro" id="IPR029071">
    <property type="entry name" value="Ubiquitin-like_domsf"/>
</dbReference>
<dbReference type="InterPro" id="IPR023578">
    <property type="entry name" value="Ras_GEF_dom_sf"/>
</dbReference>
<dbReference type="InterPro" id="IPR019804">
    <property type="entry name" value="Ras_G-nucl-exch_fac_CS"/>
</dbReference>
<dbReference type="EMBL" id="AZIM01000771">
    <property type="protein sequence ID" value="ETE69394.1"/>
    <property type="molecule type" value="Genomic_DNA"/>
</dbReference>
<dbReference type="GO" id="GO:0009897">
    <property type="term" value="C:external side of plasma membrane"/>
    <property type="evidence" value="ECO:0007669"/>
    <property type="project" value="TreeGrafter"/>
</dbReference>
<evidence type="ECO:0000313" key="14">
    <source>
        <dbReference type="Proteomes" id="UP000018936"/>
    </source>
</evidence>
<evidence type="ECO:0000259" key="11">
    <source>
        <dbReference type="PROSITE" id="PS50009"/>
    </source>
</evidence>
<dbReference type="PROSITE" id="PS00720">
    <property type="entry name" value="RASGEF"/>
    <property type="match status" value="1"/>
</dbReference>
<dbReference type="Gene3D" id="2.60.40.10">
    <property type="entry name" value="Immunoglobulins"/>
    <property type="match status" value="2"/>
</dbReference>
<keyword evidence="8" id="KW-0325">Glycoprotein</keyword>
<evidence type="ECO:0000256" key="3">
    <source>
        <dbReference type="ARBA" id="ARBA00022729"/>
    </source>
</evidence>
<keyword evidence="4" id="KW-1133">Transmembrane helix</keyword>
<dbReference type="Pfam" id="PF09067">
    <property type="entry name" value="EpoR_lig-bind"/>
    <property type="match status" value="1"/>
</dbReference>
<evidence type="ECO:0000256" key="8">
    <source>
        <dbReference type="ARBA" id="ARBA00023180"/>
    </source>
</evidence>
<name>V8P4A5_OPHHA</name>
<dbReference type="SUPFAM" id="SSF48366">
    <property type="entry name" value="Ras GEF"/>
    <property type="match status" value="1"/>
</dbReference>
<dbReference type="Pfam" id="PF00041">
    <property type="entry name" value="fn3"/>
    <property type="match status" value="1"/>
</dbReference>
<feature type="domain" description="Ras-GEF" evidence="11">
    <location>
        <begin position="1"/>
        <end position="122"/>
    </location>
</feature>
<dbReference type="AlphaFoldDB" id="V8P4A5"/>
<dbReference type="Gene3D" id="1.10.840.10">
    <property type="entry name" value="Ras guanine-nucleotide exchange factors catalytic domain"/>
    <property type="match status" value="1"/>
</dbReference>
<sequence length="761" mass="85387">MAWHTLLMNPGFLLQTPTIPYLGTFLTDLIMLDTALPDFVEVSIFERGLKEGEEECGEHLGQLINFEKRRKEAAILFCICHLQQSCQEYNLCQNPSFHLAFHHQRQLSEDQSYYISCMIEPPADSCPNSPKLHRSLTKRFSSLLLSSEPPTTPSGSEKTGTMPLGSSSSLNSEDGSSVPSSPTWVSPGVKDPPVTQWKTCPLHEQPVPPSISKQGETESRIVRVHMNSICGNGNLYRSILLLIPDSANVFYAMNPAEPHDFFLLQKKGITSEPHLRIKPGSKAALFHIPSLKDFGTSALAANSCFIFSHIARLLTEELLNPKCFTQQLEDLACFWEVSDLLKEPKNQSMYSFCYKFEEDNFLQSCNLTVENTSRNTTLYICFFQRQDISAFSPLEIKVFEGLSSNNTLYTRTIYVERLVFLDPPSNLTVHFMESSGQLNVSWQSPPIAYMENSIRYEVSISPEGYRPQRVESTSGQTYYLLNLKGGTHYTLAVRAKPNGVSYDGYWSEWSQEVSVAIPNGKSGPTHSDTLCHFDCDYLAFGFYHPDIWPVIPSPEHEFKDLFTIYKGNFQLWLGHQSTYPWWSQNTHYLEEQPFLVELLSECDGHKVDSPPLPPPLPPKHCSVVELPYAPELSLDDYLVLDKNVMPCCLGRNGSPFLLGSHSSEYSDLVQAEEARIAEPSQASSSFEYTVFDPSSESLSPQGHQAELQFKSSYQMVSDSGISADYSLVDSTAGPTSLYTNLCDRAPPPPPPPFLPTYIACS</sequence>
<evidence type="ECO:0000256" key="1">
    <source>
        <dbReference type="ARBA" id="ARBA00004479"/>
    </source>
</evidence>
<dbReference type="PROSITE" id="PS50853">
    <property type="entry name" value="FN3"/>
    <property type="match status" value="1"/>
</dbReference>
<dbReference type="InterPro" id="IPR013783">
    <property type="entry name" value="Ig-like_fold"/>
</dbReference>
<evidence type="ECO:0000256" key="6">
    <source>
        <dbReference type="ARBA" id="ARBA00023157"/>
    </source>
</evidence>
<evidence type="ECO:0000256" key="10">
    <source>
        <dbReference type="SAM" id="MobiDB-lite"/>
    </source>
</evidence>
<keyword evidence="2" id="KW-0812">Transmembrane</keyword>
<feature type="domain" description="Fibronectin type-III" evidence="12">
    <location>
        <begin position="423"/>
        <end position="518"/>
    </location>
</feature>
<accession>V8P4A5</accession>
<reference evidence="13 14" key="1">
    <citation type="journal article" date="2013" name="Proc. Natl. Acad. Sci. U.S.A.">
        <title>The king cobra genome reveals dynamic gene evolution and adaptation in the snake venom system.</title>
        <authorList>
            <person name="Vonk F.J."/>
            <person name="Casewell N.R."/>
            <person name="Henkel C.V."/>
            <person name="Heimberg A.M."/>
            <person name="Jansen H.J."/>
            <person name="McCleary R.J."/>
            <person name="Kerkkamp H.M."/>
            <person name="Vos R.A."/>
            <person name="Guerreiro I."/>
            <person name="Calvete J.J."/>
            <person name="Wuster W."/>
            <person name="Woods A.E."/>
            <person name="Logan J.M."/>
            <person name="Harrison R.A."/>
            <person name="Castoe T.A."/>
            <person name="de Koning A.P."/>
            <person name="Pollock D.D."/>
            <person name="Yandell M."/>
            <person name="Calderon D."/>
            <person name="Renjifo C."/>
            <person name="Currier R.B."/>
            <person name="Salgado D."/>
            <person name="Pla D."/>
            <person name="Sanz L."/>
            <person name="Hyder A.S."/>
            <person name="Ribeiro J.M."/>
            <person name="Arntzen J.W."/>
            <person name="van den Thillart G.E."/>
            <person name="Boetzer M."/>
            <person name="Pirovano W."/>
            <person name="Dirks R.P."/>
            <person name="Spaink H.P."/>
            <person name="Duboule D."/>
            <person name="McGlinn E."/>
            <person name="Kini R.M."/>
            <person name="Richardson M.K."/>
        </authorList>
    </citation>
    <scope>NUCLEOTIDE SEQUENCE</scope>
    <source>
        <tissue evidence="13">Blood</tissue>
    </source>
</reference>
<dbReference type="SMART" id="SM00060">
    <property type="entry name" value="FN3"/>
    <property type="match status" value="1"/>
</dbReference>
<evidence type="ECO:0000313" key="13">
    <source>
        <dbReference type="EMBL" id="ETE69394.1"/>
    </source>
</evidence>
<dbReference type="OrthoDB" id="9890439at2759"/>
<dbReference type="SUPFAM" id="SSF54236">
    <property type="entry name" value="Ubiquitin-like"/>
    <property type="match status" value="1"/>
</dbReference>
<feature type="compositionally biased region" description="Low complexity" evidence="10">
    <location>
        <begin position="143"/>
        <end position="189"/>
    </location>
</feature>
<keyword evidence="6" id="KW-1015">Disulfide bond</keyword>
<dbReference type="PANTHER" id="PTHR23037">
    <property type="entry name" value="CYTOKINE RECEPTOR"/>
    <property type="match status" value="1"/>
</dbReference>
<dbReference type="CDD" id="cd00063">
    <property type="entry name" value="FN3"/>
    <property type="match status" value="1"/>
</dbReference>
<dbReference type="GO" id="GO:0007264">
    <property type="term" value="P:small GTPase-mediated signal transduction"/>
    <property type="evidence" value="ECO:0007669"/>
    <property type="project" value="InterPro"/>
</dbReference>
<evidence type="ECO:0000256" key="4">
    <source>
        <dbReference type="ARBA" id="ARBA00022989"/>
    </source>
</evidence>
<keyword evidence="5" id="KW-0472">Membrane</keyword>
<gene>
    <name evidence="13" type="primary">Epor</name>
    <name evidence="13" type="ORF">L345_04808</name>
</gene>
<dbReference type="InterPro" id="IPR036116">
    <property type="entry name" value="FN3_sf"/>
</dbReference>
<protein>
    <submittedName>
        <fullName evidence="13">Erythropoietin receptor</fullName>
    </submittedName>
</protein>
<evidence type="ECO:0000256" key="2">
    <source>
        <dbReference type="ARBA" id="ARBA00022692"/>
    </source>
</evidence>